<dbReference type="InterPro" id="IPR044068">
    <property type="entry name" value="CB"/>
</dbReference>
<dbReference type="InterPro" id="IPR002104">
    <property type="entry name" value="Integrase_catalytic"/>
</dbReference>
<dbReference type="PROSITE" id="PS51898">
    <property type="entry name" value="TYR_RECOMBINASE"/>
    <property type="match status" value="1"/>
</dbReference>
<evidence type="ECO:0000259" key="5">
    <source>
        <dbReference type="PROSITE" id="PS51900"/>
    </source>
</evidence>
<gene>
    <name evidence="6" type="ORF">ACI2L5_50155</name>
</gene>
<dbReference type="RefSeq" id="WP_358647880.1">
    <property type="nucleotide sequence ID" value="NZ_JBFAEV010000102.1"/>
</dbReference>
<protein>
    <submittedName>
        <fullName evidence="6">Tyrosine-type recombinase/integrase</fullName>
    </submittedName>
</protein>
<dbReference type="PROSITE" id="PS51900">
    <property type="entry name" value="CB"/>
    <property type="match status" value="1"/>
</dbReference>
<dbReference type="SUPFAM" id="SSF56349">
    <property type="entry name" value="DNA breaking-rejoining enzymes"/>
    <property type="match status" value="1"/>
</dbReference>
<dbReference type="Proteomes" id="UP001620295">
    <property type="component" value="Unassembled WGS sequence"/>
</dbReference>
<dbReference type="InterPro" id="IPR004107">
    <property type="entry name" value="Integrase_SAM-like_N"/>
</dbReference>
<feature type="domain" description="Core-binding (CB)" evidence="5">
    <location>
        <begin position="112"/>
        <end position="197"/>
    </location>
</feature>
<evidence type="ECO:0000256" key="3">
    <source>
        <dbReference type="PROSITE-ProRule" id="PRU01248"/>
    </source>
</evidence>
<dbReference type="EMBL" id="JBJDQH010000036">
    <property type="protein sequence ID" value="MFK4272967.1"/>
    <property type="molecule type" value="Genomic_DNA"/>
</dbReference>
<proteinExistence type="predicted"/>
<dbReference type="InterPro" id="IPR013762">
    <property type="entry name" value="Integrase-like_cat_sf"/>
</dbReference>
<dbReference type="PANTHER" id="PTHR30349">
    <property type="entry name" value="PHAGE INTEGRASE-RELATED"/>
    <property type="match status" value="1"/>
</dbReference>
<reference evidence="6 7" key="1">
    <citation type="submission" date="2024-11" db="EMBL/GenBank/DDBJ databases">
        <title>The Natural Products Discovery Center: Release of the First 8490 Sequenced Strains for Exploring Actinobacteria Biosynthetic Diversity.</title>
        <authorList>
            <person name="Kalkreuter E."/>
            <person name="Kautsar S.A."/>
            <person name="Yang D."/>
            <person name="Bader C.D."/>
            <person name="Teijaro C.N."/>
            <person name="Fluegel L."/>
            <person name="Davis C.M."/>
            <person name="Simpson J.R."/>
            <person name="Lauterbach L."/>
            <person name="Steele A.D."/>
            <person name="Gui C."/>
            <person name="Meng S."/>
            <person name="Li G."/>
            <person name="Viehrig K."/>
            <person name="Ye F."/>
            <person name="Su P."/>
            <person name="Kiefer A.F."/>
            <person name="Nichols A."/>
            <person name="Cepeda A.J."/>
            <person name="Yan W."/>
            <person name="Fan B."/>
            <person name="Jiang Y."/>
            <person name="Adhikari A."/>
            <person name="Zheng C.-J."/>
            <person name="Schuster L."/>
            <person name="Cowan T.M."/>
            <person name="Smanski M.J."/>
            <person name="Chevrette M.G."/>
            <person name="De Carvalho L.P.S."/>
            <person name="Shen B."/>
        </authorList>
    </citation>
    <scope>NUCLEOTIDE SEQUENCE [LARGE SCALE GENOMIC DNA]</scope>
    <source>
        <strain evidence="6 7">NPDC020863</strain>
    </source>
</reference>
<dbReference type="Pfam" id="PF02899">
    <property type="entry name" value="Phage_int_SAM_1"/>
    <property type="match status" value="1"/>
</dbReference>
<dbReference type="Pfam" id="PF00589">
    <property type="entry name" value="Phage_integrase"/>
    <property type="match status" value="1"/>
</dbReference>
<dbReference type="InterPro" id="IPR050090">
    <property type="entry name" value="Tyrosine_recombinase_XerCD"/>
</dbReference>
<name>A0ABW8M458_9ACTN</name>
<organism evidence="6 7">
    <name type="scientific">Streptomyces milbemycinicus</name>
    <dbReference type="NCBI Taxonomy" id="476552"/>
    <lineage>
        <taxon>Bacteria</taxon>
        <taxon>Bacillati</taxon>
        <taxon>Actinomycetota</taxon>
        <taxon>Actinomycetes</taxon>
        <taxon>Kitasatosporales</taxon>
        <taxon>Streptomycetaceae</taxon>
        <taxon>Streptomyces</taxon>
    </lineage>
</organism>
<evidence type="ECO:0000256" key="2">
    <source>
        <dbReference type="ARBA" id="ARBA00023172"/>
    </source>
</evidence>
<dbReference type="Gene3D" id="1.10.443.10">
    <property type="entry name" value="Intergrase catalytic core"/>
    <property type="match status" value="1"/>
</dbReference>
<comment type="caution">
    <text evidence="6">The sequence shown here is derived from an EMBL/GenBank/DDBJ whole genome shotgun (WGS) entry which is preliminary data.</text>
</comment>
<dbReference type="InterPro" id="IPR011010">
    <property type="entry name" value="DNA_brk_join_enz"/>
</dbReference>
<keyword evidence="7" id="KW-1185">Reference proteome</keyword>
<evidence type="ECO:0000313" key="6">
    <source>
        <dbReference type="EMBL" id="MFK4272967.1"/>
    </source>
</evidence>
<keyword evidence="1 3" id="KW-0238">DNA-binding</keyword>
<evidence type="ECO:0000259" key="4">
    <source>
        <dbReference type="PROSITE" id="PS51898"/>
    </source>
</evidence>
<dbReference type="PANTHER" id="PTHR30349:SF90">
    <property type="entry name" value="TYROSINE RECOMBINASE XERD"/>
    <property type="match status" value="1"/>
</dbReference>
<sequence>MVKAATDGRYPVRVSGPLALSVHPFRLELVRRGFTPRSSQDHAYVLADLSRWLERKELAPGQLTAERVGEFVQARRDAGHRRWLTDRSLQLMLGFLRDAGAVPPQEHGAVGSPVEGVLEEYRGYLLRERRLGERTVRGRVDVARKFLTAQLVEGRLRLDRLSPESVAGFILDTSKQYATGSMKVVTSSLRALLRFLFVTAALDRDLSTAVPSVAGWRLSRLPSGTDAVPVLLENCDRTTALGRRDFAILLLMARLGLRAVEVTRLCLEDLDWRGGELVVRGKGGRVDRMPLPADVGAALADWLRHGRRPSVFREVFLRTIGPDAPMARQSVVMVPRCASRRAGIPVVAAHQLRHRAACQVLAGGGTLGEAAQLLRHHGEDTTAIYAKVDMAALAPVVRPWPTASER</sequence>
<accession>A0ABW8M458</accession>
<feature type="domain" description="Tyr recombinase" evidence="4">
    <location>
        <begin position="217"/>
        <end position="398"/>
    </location>
</feature>
<evidence type="ECO:0000313" key="7">
    <source>
        <dbReference type="Proteomes" id="UP001620295"/>
    </source>
</evidence>
<evidence type="ECO:0000256" key="1">
    <source>
        <dbReference type="ARBA" id="ARBA00023125"/>
    </source>
</evidence>
<keyword evidence="2" id="KW-0233">DNA recombination</keyword>